<dbReference type="InterPro" id="IPR011032">
    <property type="entry name" value="GroES-like_sf"/>
</dbReference>
<dbReference type="InterPro" id="IPR036291">
    <property type="entry name" value="NAD(P)-bd_dom_sf"/>
</dbReference>
<evidence type="ECO:0000259" key="2">
    <source>
        <dbReference type="Pfam" id="PF00107"/>
    </source>
</evidence>
<evidence type="ECO:0008006" key="6">
    <source>
        <dbReference type="Google" id="ProtNLM"/>
    </source>
</evidence>
<dbReference type="SUPFAM" id="SSF50129">
    <property type="entry name" value="GroES-like"/>
    <property type="match status" value="1"/>
</dbReference>
<proteinExistence type="predicted"/>
<keyword evidence="1" id="KW-0560">Oxidoreductase</keyword>
<reference evidence="4" key="1">
    <citation type="journal article" date="2021" name="Front. Plant Sci.">
        <title>Chromosome-Scale Genome Assembly for Chinese Sour Jujube and Insights Into Its Genome Evolution and Domestication Signature.</title>
        <authorList>
            <person name="Shen L.-Y."/>
            <person name="Luo H."/>
            <person name="Wang X.-L."/>
            <person name="Wang X.-M."/>
            <person name="Qiu X.-J."/>
            <person name="Liu H."/>
            <person name="Zhou S.-S."/>
            <person name="Jia K.-H."/>
            <person name="Nie S."/>
            <person name="Bao Y.-T."/>
            <person name="Zhang R.-G."/>
            <person name="Yun Q.-Z."/>
            <person name="Chai Y.-H."/>
            <person name="Lu J.-Y."/>
            <person name="Li Y."/>
            <person name="Zhao S.-W."/>
            <person name="Mao J.-F."/>
            <person name="Jia S.-G."/>
            <person name="Mao Y.-M."/>
        </authorList>
    </citation>
    <scope>NUCLEOTIDE SEQUENCE</scope>
    <source>
        <strain evidence="4">AT0</strain>
        <tissue evidence="4">Leaf</tissue>
    </source>
</reference>
<dbReference type="PANTHER" id="PTHR43205:SF12">
    <property type="entry name" value="OS06G0602900 PROTEIN"/>
    <property type="match status" value="1"/>
</dbReference>
<dbReference type="EMBL" id="JAEACU010000001">
    <property type="protein sequence ID" value="KAH7546399.1"/>
    <property type="molecule type" value="Genomic_DNA"/>
</dbReference>
<dbReference type="Pfam" id="PF00107">
    <property type="entry name" value="ADH_zinc_N"/>
    <property type="match status" value="1"/>
</dbReference>
<organism evidence="4 5">
    <name type="scientific">Ziziphus jujuba var. spinosa</name>
    <dbReference type="NCBI Taxonomy" id="714518"/>
    <lineage>
        <taxon>Eukaryota</taxon>
        <taxon>Viridiplantae</taxon>
        <taxon>Streptophyta</taxon>
        <taxon>Embryophyta</taxon>
        <taxon>Tracheophyta</taxon>
        <taxon>Spermatophyta</taxon>
        <taxon>Magnoliopsida</taxon>
        <taxon>eudicotyledons</taxon>
        <taxon>Gunneridae</taxon>
        <taxon>Pentapetalae</taxon>
        <taxon>rosids</taxon>
        <taxon>fabids</taxon>
        <taxon>Rosales</taxon>
        <taxon>Rhamnaceae</taxon>
        <taxon>Paliureae</taxon>
        <taxon>Ziziphus</taxon>
    </lineage>
</organism>
<dbReference type="SUPFAM" id="SSF51735">
    <property type="entry name" value="NAD(P)-binding Rossmann-fold domains"/>
    <property type="match status" value="1"/>
</dbReference>
<feature type="domain" description="Alcohol dehydrogenase-like C-terminal" evidence="2">
    <location>
        <begin position="175"/>
        <end position="269"/>
    </location>
</feature>
<dbReference type="PANTHER" id="PTHR43205">
    <property type="entry name" value="PROSTAGLANDIN REDUCTASE"/>
    <property type="match status" value="1"/>
</dbReference>
<dbReference type="InterPro" id="IPR013149">
    <property type="entry name" value="ADH-like_C"/>
</dbReference>
<evidence type="ECO:0000259" key="3">
    <source>
        <dbReference type="Pfam" id="PF16884"/>
    </source>
</evidence>
<evidence type="ECO:0000313" key="5">
    <source>
        <dbReference type="Proteomes" id="UP000813462"/>
    </source>
</evidence>
<comment type="caution">
    <text evidence="4">The sequence shown here is derived from an EMBL/GenBank/DDBJ whole genome shotgun (WGS) entry which is preliminary data.</text>
</comment>
<dbReference type="InterPro" id="IPR041694">
    <property type="entry name" value="ADH_N_2"/>
</dbReference>
<sequence length="329" mass="36240">MWAGFLIYLRHSKPREILPTIRIIQSFLTIWGCFNDIKICFLKLVLTQRSKLVLRKEVTNNYIVIKSHIDGSPKESNFDTKSETLALSVDPGSYEIIVKNLYVSIDPYQINRMESKSSSQKASSFVVAVVAGQVIDGYGVGKVLASANPEFEKGDLCFKGKIISIIALLVASGSVGNLVGQYAKLFGCHVVGCAGSKEKVAFLKQKLKFDYAFEYKEETDLKATLRKHFPDGIDIYFDKVGAEMLAAAVANMKISGRVAVCGVMAEYTDAGKRVDHLQTGSIQAIEDISTGVHSIPKAFIGLFRGDNIGKKIVKIPDENHHKIVKIADE</sequence>
<feature type="domain" description="Oxidoreductase N-terminal" evidence="3">
    <location>
        <begin position="63"/>
        <end position="157"/>
    </location>
</feature>
<name>A0A978W365_ZIZJJ</name>
<dbReference type="Pfam" id="PF16884">
    <property type="entry name" value="ADH_N_2"/>
    <property type="match status" value="1"/>
</dbReference>
<dbReference type="Gene3D" id="3.90.180.10">
    <property type="entry name" value="Medium-chain alcohol dehydrogenases, catalytic domain"/>
    <property type="match status" value="2"/>
</dbReference>
<gene>
    <name evidence="4" type="ORF">FEM48_Zijuj01G0196600</name>
</gene>
<protein>
    <recommendedName>
        <fullName evidence="6">2-alkenal reductase (NADP(+)-dependent)-like</fullName>
    </recommendedName>
</protein>
<dbReference type="AlphaFoldDB" id="A0A978W365"/>
<dbReference type="InterPro" id="IPR045010">
    <property type="entry name" value="MDR_fam"/>
</dbReference>
<evidence type="ECO:0000256" key="1">
    <source>
        <dbReference type="ARBA" id="ARBA00023002"/>
    </source>
</evidence>
<dbReference type="Gene3D" id="3.40.50.720">
    <property type="entry name" value="NAD(P)-binding Rossmann-like Domain"/>
    <property type="match status" value="2"/>
</dbReference>
<evidence type="ECO:0000313" key="4">
    <source>
        <dbReference type="EMBL" id="KAH7546399.1"/>
    </source>
</evidence>
<dbReference type="GO" id="GO:0016628">
    <property type="term" value="F:oxidoreductase activity, acting on the CH-CH group of donors, NAD or NADP as acceptor"/>
    <property type="evidence" value="ECO:0007669"/>
    <property type="project" value="InterPro"/>
</dbReference>
<accession>A0A978W365</accession>
<dbReference type="Proteomes" id="UP000813462">
    <property type="component" value="Unassembled WGS sequence"/>
</dbReference>